<dbReference type="SFLD" id="SFLDS00005">
    <property type="entry name" value="Isoprenoid_Synthase_Type_I"/>
    <property type="match status" value="1"/>
</dbReference>
<dbReference type="SFLD" id="SFLDG01017">
    <property type="entry name" value="Polyprenyl_Transferase_Like"/>
    <property type="match status" value="1"/>
</dbReference>
<evidence type="ECO:0000256" key="6">
    <source>
        <dbReference type="ARBA" id="ARBA00023229"/>
    </source>
</evidence>
<proteinExistence type="inferred from homology"/>
<reference evidence="8 9" key="1">
    <citation type="journal article" date="2023" name="ISME J.">
        <title>Cultivation and genomic characterization of novel and ubiquitous marine nitrite-oxidizing bacteria from the Nitrospirales.</title>
        <authorList>
            <person name="Mueller A.J."/>
            <person name="Daebeler A."/>
            <person name="Herbold C.W."/>
            <person name="Kirkegaard R.H."/>
            <person name="Daims H."/>
        </authorList>
    </citation>
    <scope>NUCLEOTIDE SEQUENCE [LARGE SCALE GENOMIC DNA]</scope>
    <source>
        <strain evidence="8 9">EB</strain>
    </source>
</reference>
<evidence type="ECO:0000313" key="8">
    <source>
        <dbReference type="EMBL" id="MDT7043276.1"/>
    </source>
</evidence>
<dbReference type="Gene3D" id="1.10.600.10">
    <property type="entry name" value="Farnesyl Diphosphate Synthase"/>
    <property type="match status" value="1"/>
</dbReference>
<protein>
    <submittedName>
        <fullName evidence="8">Polyprenyl synthetase family protein</fullName>
    </submittedName>
</protein>
<comment type="cofactor">
    <cofactor evidence="1">
        <name>Mg(2+)</name>
        <dbReference type="ChEBI" id="CHEBI:18420"/>
    </cofactor>
</comment>
<keyword evidence="9" id="KW-1185">Reference proteome</keyword>
<dbReference type="EMBL" id="JAQOUE010000001">
    <property type="protein sequence ID" value="MDT7043276.1"/>
    <property type="molecule type" value="Genomic_DNA"/>
</dbReference>
<dbReference type="NCBIfam" id="NF045485">
    <property type="entry name" value="FPPsyn"/>
    <property type="match status" value="1"/>
</dbReference>
<accession>A0ABU3KA51</accession>
<dbReference type="InterPro" id="IPR000092">
    <property type="entry name" value="Polyprenyl_synt"/>
</dbReference>
<comment type="similarity">
    <text evidence="2 7">Belongs to the FPP/GGPP synthase family.</text>
</comment>
<dbReference type="PANTHER" id="PTHR43281">
    <property type="entry name" value="FARNESYL DIPHOSPHATE SYNTHASE"/>
    <property type="match status" value="1"/>
</dbReference>
<sequence length="298" mass="32477">MSVDIKKYLEEKQQLVDGYLEANLPPIGTPPTVLHESIRYSLLAGGKRIRPILTVAAAESIGPPPKALLPVACAFEFIHTYSLIHDDLPAMDNDDFRRGKPTNHKVYGDGMAILAGDGLQTMAFEWCSRVDLVNDIEPYVQVQIIAELAHGSGNQGMVGGQVLDIQAENTKVDFAEIQNIHAHKTGKLIRAAVRAGALLSGANLTQFDQLTAYAEDIGLAFQIADDVLNVTGTREELGKDANTDAERGKQTYPSFYGLKGAKKLAQECADRAISRLSSFDEKADPLRGIAQYIVSRRN</sequence>
<keyword evidence="5" id="KW-0460">Magnesium</keyword>
<name>A0ABU3KA51_9BACT</name>
<gene>
    <name evidence="8" type="ORF">PPG34_13020</name>
</gene>
<evidence type="ECO:0000256" key="1">
    <source>
        <dbReference type="ARBA" id="ARBA00001946"/>
    </source>
</evidence>
<dbReference type="SUPFAM" id="SSF48576">
    <property type="entry name" value="Terpenoid synthases"/>
    <property type="match status" value="1"/>
</dbReference>
<evidence type="ECO:0000256" key="7">
    <source>
        <dbReference type="RuleBase" id="RU004466"/>
    </source>
</evidence>
<evidence type="ECO:0000313" key="9">
    <source>
        <dbReference type="Proteomes" id="UP001250932"/>
    </source>
</evidence>
<dbReference type="PROSITE" id="PS00444">
    <property type="entry name" value="POLYPRENYL_SYNTHASE_2"/>
    <property type="match status" value="1"/>
</dbReference>
<dbReference type="InterPro" id="IPR008949">
    <property type="entry name" value="Isoprenoid_synthase_dom_sf"/>
</dbReference>
<evidence type="ECO:0000256" key="2">
    <source>
        <dbReference type="ARBA" id="ARBA00006706"/>
    </source>
</evidence>
<dbReference type="Proteomes" id="UP001250932">
    <property type="component" value="Unassembled WGS sequence"/>
</dbReference>
<organism evidence="8 9">
    <name type="scientific">Candidatus Nitronereus thalassa</name>
    <dbReference type="NCBI Taxonomy" id="3020898"/>
    <lineage>
        <taxon>Bacteria</taxon>
        <taxon>Pseudomonadati</taxon>
        <taxon>Nitrospirota</taxon>
        <taxon>Nitrospiria</taxon>
        <taxon>Nitrospirales</taxon>
        <taxon>Nitrospiraceae</taxon>
        <taxon>Candidatus Nitronereus</taxon>
    </lineage>
</organism>
<evidence type="ECO:0000256" key="3">
    <source>
        <dbReference type="ARBA" id="ARBA00022679"/>
    </source>
</evidence>
<dbReference type="InterPro" id="IPR053378">
    <property type="entry name" value="Prenyl_diphosphate_synthase"/>
</dbReference>
<dbReference type="InterPro" id="IPR033749">
    <property type="entry name" value="Polyprenyl_synt_CS"/>
</dbReference>
<dbReference type="RefSeq" id="WP_313833823.1">
    <property type="nucleotide sequence ID" value="NZ_JAQOUE010000001.1"/>
</dbReference>
<dbReference type="PROSITE" id="PS00723">
    <property type="entry name" value="POLYPRENYL_SYNTHASE_1"/>
    <property type="match status" value="1"/>
</dbReference>
<keyword evidence="4" id="KW-0479">Metal-binding</keyword>
<evidence type="ECO:0000256" key="4">
    <source>
        <dbReference type="ARBA" id="ARBA00022723"/>
    </source>
</evidence>
<keyword evidence="6" id="KW-0414">Isoprene biosynthesis</keyword>
<evidence type="ECO:0000256" key="5">
    <source>
        <dbReference type="ARBA" id="ARBA00022842"/>
    </source>
</evidence>
<keyword evidence="3 7" id="KW-0808">Transferase</keyword>
<dbReference type="Pfam" id="PF00348">
    <property type="entry name" value="polyprenyl_synt"/>
    <property type="match status" value="1"/>
</dbReference>
<dbReference type="CDD" id="cd00685">
    <property type="entry name" value="Trans_IPPS_HT"/>
    <property type="match status" value="1"/>
</dbReference>
<dbReference type="PANTHER" id="PTHR43281:SF1">
    <property type="entry name" value="FARNESYL DIPHOSPHATE SYNTHASE"/>
    <property type="match status" value="1"/>
</dbReference>
<comment type="caution">
    <text evidence="8">The sequence shown here is derived from an EMBL/GenBank/DDBJ whole genome shotgun (WGS) entry which is preliminary data.</text>
</comment>